<dbReference type="Proteomes" id="UP000242502">
    <property type="component" value="Unassembled WGS sequence"/>
</dbReference>
<protein>
    <submittedName>
        <fullName evidence="2">Outer membrane lipoprotein-sorting protein</fullName>
    </submittedName>
</protein>
<accession>A0A1D2QTV1</accession>
<proteinExistence type="predicted"/>
<dbReference type="EMBL" id="MDLC01000003">
    <property type="protein sequence ID" value="ODS24970.1"/>
    <property type="molecule type" value="Genomic_DNA"/>
</dbReference>
<organism evidence="2 3">
    <name type="scientific">Candidatus Endobugula sertula</name>
    <name type="common">Bugula neritina bacterial symbiont</name>
    <dbReference type="NCBI Taxonomy" id="62101"/>
    <lineage>
        <taxon>Bacteria</taxon>
        <taxon>Pseudomonadati</taxon>
        <taxon>Pseudomonadota</taxon>
        <taxon>Gammaproteobacteria</taxon>
        <taxon>Cellvibrionales</taxon>
        <taxon>Cellvibrionaceae</taxon>
        <taxon>Candidatus Endobugula</taxon>
    </lineage>
</organism>
<comment type="caution">
    <text evidence="2">The sequence shown here is derived from an EMBL/GenBank/DDBJ whole genome shotgun (WGS) entry which is preliminary data.</text>
</comment>
<dbReference type="Gene3D" id="2.50.20.10">
    <property type="entry name" value="Lipoprotein localisation LolA/LolB/LppX"/>
    <property type="match status" value="1"/>
</dbReference>
<name>A0A1D2QTV1_9GAMM</name>
<feature type="domain" description="Uncharacterized protein TP-0789" evidence="1">
    <location>
        <begin position="84"/>
        <end position="266"/>
    </location>
</feature>
<sequence length="268" mass="30951">MLTVTNLSAWVFWGLLLGLSGVSFNVGAETAEEKGLAIATEAKKRDLGWGDSQSTLKMVLRNAAGQESMREIRNKTLEVRNDGDKSLNIFDYPRDVKGTAFLSFSHPIGSDDQWLYLPALKRVKRIASRNKSGPFVGSEFAYEDLSSFEVEKYTYKFLREEACQLGSCFVIEQFPVDKYSGYTRQITWIDTVEYRIWKTEFYDRKNSLLKTLSMTGYKQYLNQYWRATGMEMVNHQNKKVTTLTWNDYQFRTGLTDADFNKNTLKRAK</sequence>
<keyword evidence="2" id="KW-0449">Lipoprotein</keyword>
<gene>
    <name evidence="2" type="ORF">AB835_01075</name>
</gene>
<dbReference type="CDD" id="cd16329">
    <property type="entry name" value="LolA_like"/>
    <property type="match status" value="1"/>
</dbReference>
<dbReference type="STRING" id="62101.AB835_01075"/>
<evidence type="ECO:0000259" key="1">
    <source>
        <dbReference type="Pfam" id="PF17131"/>
    </source>
</evidence>
<dbReference type="Pfam" id="PF17131">
    <property type="entry name" value="LolA_like"/>
    <property type="match status" value="1"/>
</dbReference>
<dbReference type="InterPro" id="IPR033399">
    <property type="entry name" value="TP_0789-like"/>
</dbReference>
<dbReference type="AlphaFoldDB" id="A0A1D2QTV1"/>
<reference evidence="2 3" key="1">
    <citation type="journal article" date="2016" name="Appl. Environ. Microbiol.">
        <title>Lack of Overt Genome Reduction in the Bryostatin-Producing Bryozoan Symbiont "Candidatus Endobugula sertula".</title>
        <authorList>
            <person name="Miller I.J."/>
            <person name="Vanee N."/>
            <person name="Fong S.S."/>
            <person name="Lim-Fong G.E."/>
            <person name="Kwan J.C."/>
        </authorList>
    </citation>
    <scope>NUCLEOTIDE SEQUENCE [LARGE SCALE GENOMIC DNA]</scope>
    <source>
        <strain evidence="2">AB1-4</strain>
    </source>
</reference>
<evidence type="ECO:0000313" key="2">
    <source>
        <dbReference type="EMBL" id="ODS24970.1"/>
    </source>
</evidence>
<evidence type="ECO:0000313" key="3">
    <source>
        <dbReference type="Proteomes" id="UP000242502"/>
    </source>
</evidence>